<feature type="transmembrane region" description="Helical" evidence="1">
    <location>
        <begin position="89"/>
        <end position="111"/>
    </location>
</feature>
<feature type="transmembrane region" description="Helical" evidence="1">
    <location>
        <begin position="203"/>
        <end position="224"/>
    </location>
</feature>
<keyword evidence="3" id="KW-1185">Reference proteome</keyword>
<keyword evidence="1" id="KW-1133">Transmembrane helix</keyword>
<dbReference type="RefSeq" id="WP_190184382.1">
    <property type="nucleotide sequence ID" value="NZ_BMVP01000004.1"/>
</dbReference>
<evidence type="ECO:0000313" key="2">
    <source>
        <dbReference type="EMBL" id="GHB55913.1"/>
    </source>
</evidence>
<keyword evidence="1" id="KW-0472">Membrane</keyword>
<organism evidence="2 3">
    <name type="scientific">Streptomyces cirratus</name>
    <dbReference type="NCBI Taxonomy" id="68187"/>
    <lineage>
        <taxon>Bacteria</taxon>
        <taxon>Bacillati</taxon>
        <taxon>Actinomycetota</taxon>
        <taxon>Actinomycetes</taxon>
        <taxon>Kitasatosporales</taxon>
        <taxon>Streptomycetaceae</taxon>
        <taxon>Streptomyces</taxon>
    </lineage>
</organism>
<evidence type="ECO:0008006" key="4">
    <source>
        <dbReference type="Google" id="ProtNLM"/>
    </source>
</evidence>
<gene>
    <name evidence="2" type="ORF">GCM10010347_27390</name>
</gene>
<comment type="caution">
    <text evidence="2">The sequence shown here is derived from an EMBL/GenBank/DDBJ whole genome shotgun (WGS) entry which is preliminary data.</text>
</comment>
<evidence type="ECO:0000313" key="3">
    <source>
        <dbReference type="Proteomes" id="UP000642673"/>
    </source>
</evidence>
<protein>
    <recommendedName>
        <fullName evidence="4">Transmembrane transport protein</fullName>
    </recommendedName>
</protein>
<feature type="transmembrane region" description="Helical" evidence="1">
    <location>
        <begin position="132"/>
        <end position="157"/>
    </location>
</feature>
<accession>A0ABQ3EW85</accession>
<proteinExistence type="predicted"/>
<sequence length="330" mass="35335">MTTLTHPEAAWNTRGARRPGPRGLLWLMARQHRTALLACLAVTVLGAAWIVYQRGAMLDTLHGAGWPAQSADTLDSAVTNRVINRFDSYANTLAALPALLGVGLGASLIASDLEHGTARLVTTQSVSRDRWLLAKAGFALTVVTLTTLPLSLLFGWWRDSIGPFAATDWLHDSVFDASAPVLVPTALFTTSLGLAIGALTRRVVSAIVLTLLASWAAIVVGDMFKDELATPRRTSFPLGADQPAALDHVVQVDQWVGTASGKLYGWGTCVPEASSEACRARLGIVNSVWEYFGEDQRAGMQWTAAAVLVAASAVLIAVFLWRLRRAPLTP</sequence>
<dbReference type="Proteomes" id="UP000642673">
    <property type="component" value="Unassembled WGS sequence"/>
</dbReference>
<feature type="transmembrane region" description="Helical" evidence="1">
    <location>
        <begin position="177"/>
        <end position="196"/>
    </location>
</feature>
<feature type="transmembrane region" description="Helical" evidence="1">
    <location>
        <begin position="302"/>
        <end position="321"/>
    </location>
</feature>
<keyword evidence="1" id="KW-0812">Transmembrane</keyword>
<name>A0ABQ3EW85_9ACTN</name>
<reference evidence="3" key="1">
    <citation type="journal article" date="2019" name="Int. J. Syst. Evol. Microbiol.">
        <title>The Global Catalogue of Microorganisms (GCM) 10K type strain sequencing project: providing services to taxonomists for standard genome sequencing and annotation.</title>
        <authorList>
            <consortium name="The Broad Institute Genomics Platform"/>
            <consortium name="The Broad Institute Genome Sequencing Center for Infectious Disease"/>
            <person name="Wu L."/>
            <person name="Ma J."/>
        </authorList>
    </citation>
    <scope>NUCLEOTIDE SEQUENCE [LARGE SCALE GENOMIC DNA]</scope>
    <source>
        <strain evidence="3">JCM 4738</strain>
    </source>
</reference>
<evidence type="ECO:0000256" key="1">
    <source>
        <dbReference type="SAM" id="Phobius"/>
    </source>
</evidence>
<feature type="transmembrane region" description="Helical" evidence="1">
    <location>
        <begin position="34"/>
        <end position="52"/>
    </location>
</feature>
<dbReference type="EMBL" id="BMVP01000004">
    <property type="protein sequence ID" value="GHB55913.1"/>
    <property type="molecule type" value="Genomic_DNA"/>
</dbReference>